<dbReference type="AlphaFoldDB" id="A0AAD7W153"/>
<reference evidence="2" key="1">
    <citation type="journal article" date="2023" name="Science">
        <title>Genome structures resolve the early diversification of teleost fishes.</title>
        <authorList>
            <person name="Parey E."/>
            <person name="Louis A."/>
            <person name="Montfort J."/>
            <person name="Bouchez O."/>
            <person name="Roques C."/>
            <person name="Iampietro C."/>
            <person name="Lluch J."/>
            <person name="Castinel A."/>
            <person name="Donnadieu C."/>
            <person name="Desvignes T."/>
            <person name="Floi Bucao C."/>
            <person name="Jouanno E."/>
            <person name="Wen M."/>
            <person name="Mejri S."/>
            <person name="Dirks R."/>
            <person name="Jansen H."/>
            <person name="Henkel C."/>
            <person name="Chen W.J."/>
            <person name="Zahm M."/>
            <person name="Cabau C."/>
            <person name="Klopp C."/>
            <person name="Thompson A.W."/>
            <person name="Robinson-Rechavi M."/>
            <person name="Braasch I."/>
            <person name="Lecointre G."/>
            <person name="Bobe J."/>
            <person name="Postlethwait J.H."/>
            <person name="Berthelot C."/>
            <person name="Roest Crollius H."/>
            <person name="Guiguen Y."/>
        </authorList>
    </citation>
    <scope>NUCLEOTIDE SEQUENCE</scope>
    <source>
        <strain evidence="2">NC1722</strain>
    </source>
</reference>
<accession>A0AAD7W153</accession>
<feature type="region of interest" description="Disordered" evidence="1">
    <location>
        <begin position="1"/>
        <end position="22"/>
    </location>
</feature>
<dbReference type="Proteomes" id="UP001221898">
    <property type="component" value="Unassembled WGS sequence"/>
</dbReference>
<keyword evidence="3" id="KW-1185">Reference proteome</keyword>
<comment type="caution">
    <text evidence="2">The sequence shown here is derived from an EMBL/GenBank/DDBJ whole genome shotgun (WGS) entry which is preliminary data.</text>
</comment>
<name>A0AAD7W153_9TELE</name>
<protein>
    <submittedName>
        <fullName evidence="2">Uncharacterized protein</fullName>
    </submittedName>
</protein>
<organism evidence="2 3">
    <name type="scientific">Aldrovandia affinis</name>
    <dbReference type="NCBI Taxonomy" id="143900"/>
    <lineage>
        <taxon>Eukaryota</taxon>
        <taxon>Metazoa</taxon>
        <taxon>Chordata</taxon>
        <taxon>Craniata</taxon>
        <taxon>Vertebrata</taxon>
        <taxon>Euteleostomi</taxon>
        <taxon>Actinopterygii</taxon>
        <taxon>Neopterygii</taxon>
        <taxon>Teleostei</taxon>
        <taxon>Notacanthiformes</taxon>
        <taxon>Halosauridae</taxon>
        <taxon>Aldrovandia</taxon>
    </lineage>
</organism>
<dbReference type="EMBL" id="JAINUG010000453">
    <property type="protein sequence ID" value="KAJ8367748.1"/>
    <property type="molecule type" value="Genomic_DNA"/>
</dbReference>
<evidence type="ECO:0000313" key="2">
    <source>
        <dbReference type="EMBL" id="KAJ8367748.1"/>
    </source>
</evidence>
<feature type="region of interest" description="Disordered" evidence="1">
    <location>
        <begin position="117"/>
        <end position="145"/>
    </location>
</feature>
<feature type="compositionally biased region" description="Polar residues" evidence="1">
    <location>
        <begin position="132"/>
        <end position="145"/>
    </location>
</feature>
<evidence type="ECO:0000256" key="1">
    <source>
        <dbReference type="SAM" id="MobiDB-lite"/>
    </source>
</evidence>
<proteinExistence type="predicted"/>
<sequence>MRRPKQKGLSPRLQSGQGEGTSWCSVKTWAWPTGEIKEYASQPGSWHAEEAKWVTQGAPNSHLGPSLPLIQCRAAVLCGAVKLQLCDQGWKSLGEMRERYLEGFHHFISGGRTRHCLSSPRASAPGPGSPPQNYTPVQQSWMHRQ</sequence>
<feature type="compositionally biased region" description="Polar residues" evidence="1">
    <location>
        <begin position="12"/>
        <end position="22"/>
    </location>
</feature>
<gene>
    <name evidence="2" type="ORF">AAFF_G00310870</name>
</gene>
<evidence type="ECO:0000313" key="3">
    <source>
        <dbReference type="Proteomes" id="UP001221898"/>
    </source>
</evidence>